<dbReference type="InterPro" id="IPR017996">
    <property type="entry name" value="MRJP/yellow-related"/>
</dbReference>
<dbReference type="SUPFAM" id="SSF101898">
    <property type="entry name" value="NHL repeat"/>
    <property type="match status" value="1"/>
</dbReference>
<keyword evidence="6" id="KW-1185">Reference proteome</keyword>
<organism evidence="5 6">
    <name type="scientific">Cloeon dipterum</name>
    <dbReference type="NCBI Taxonomy" id="197152"/>
    <lineage>
        <taxon>Eukaryota</taxon>
        <taxon>Metazoa</taxon>
        <taxon>Ecdysozoa</taxon>
        <taxon>Arthropoda</taxon>
        <taxon>Hexapoda</taxon>
        <taxon>Insecta</taxon>
        <taxon>Pterygota</taxon>
        <taxon>Palaeoptera</taxon>
        <taxon>Ephemeroptera</taxon>
        <taxon>Pisciforma</taxon>
        <taxon>Baetidae</taxon>
        <taxon>Cloeon</taxon>
    </lineage>
</organism>
<reference evidence="5 6" key="1">
    <citation type="submission" date="2020-04" db="EMBL/GenBank/DDBJ databases">
        <authorList>
            <person name="Alioto T."/>
            <person name="Alioto T."/>
            <person name="Gomez Garrido J."/>
        </authorList>
    </citation>
    <scope>NUCLEOTIDE SEQUENCE [LARGE SCALE GENOMIC DNA]</scope>
</reference>
<dbReference type="GO" id="GO:0005576">
    <property type="term" value="C:extracellular region"/>
    <property type="evidence" value="ECO:0007669"/>
    <property type="project" value="UniProtKB-SubCell"/>
</dbReference>
<dbReference type="Gene3D" id="2.120.10.30">
    <property type="entry name" value="TolB, C-terminal domain"/>
    <property type="match status" value="1"/>
</dbReference>
<gene>
    <name evidence="5" type="ORF">CLODIP_2_CD14139</name>
</gene>
<evidence type="ECO:0000256" key="1">
    <source>
        <dbReference type="ARBA" id="ARBA00004613"/>
    </source>
</evidence>
<evidence type="ECO:0000256" key="3">
    <source>
        <dbReference type="ARBA" id="ARBA00022525"/>
    </source>
</evidence>
<dbReference type="PANTHER" id="PTHR10009">
    <property type="entry name" value="PROTEIN YELLOW-RELATED"/>
    <property type="match status" value="1"/>
</dbReference>
<name>A0A8S1E2T4_9INSE</name>
<evidence type="ECO:0000256" key="4">
    <source>
        <dbReference type="SAM" id="MobiDB-lite"/>
    </source>
</evidence>
<dbReference type="OrthoDB" id="9977471at2759"/>
<feature type="compositionally biased region" description="Basic and acidic residues" evidence="4">
    <location>
        <begin position="32"/>
        <end position="50"/>
    </location>
</feature>
<keyword evidence="3" id="KW-0964">Secreted</keyword>
<dbReference type="InterPro" id="IPR011042">
    <property type="entry name" value="6-blade_b-propeller_TolB-like"/>
</dbReference>
<dbReference type="AlphaFoldDB" id="A0A8S1E2T4"/>
<evidence type="ECO:0000256" key="2">
    <source>
        <dbReference type="ARBA" id="ARBA00009127"/>
    </source>
</evidence>
<accession>A0A8S1E2T4</accession>
<comment type="subcellular location">
    <subcellularLocation>
        <location evidence="1">Secreted</location>
    </subcellularLocation>
</comment>
<dbReference type="Proteomes" id="UP000494165">
    <property type="component" value="Unassembled WGS sequence"/>
</dbReference>
<comment type="similarity">
    <text evidence="2">Belongs to the major royal jelly protein family.</text>
</comment>
<protein>
    <recommendedName>
        <fullName evidence="7">Bee-milk protein</fullName>
    </recommendedName>
</protein>
<dbReference type="PANTHER" id="PTHR10009:SF18">
    <property type="entry name" value="PROTEIN YELLOW-LIKE PROTEIN"/>
    <property type="match status" value="1"/>
</dbReference>
<proteinExistence type="inferred from homology"/>
<evidence type="ECO:0008006" key="7">
    <source>
        <dbReference type="Google" id="ProtNLM"/>
    </source>
</evidence>
<dbReference type="EMBL" id="CADEPI010000559">
    <property type="protein sequence ID" value="CAB3387295.1"/>
    <property type="molecule type" value="Genomic_DNA"/>
</dbReference>
<evidence type="ECO:0000313" key="6">
    <source>
        <dbReference type="Proteomes" id="UP000494165"/>
    </source>
</evidence>
<sequence>MTQVAVSVHTLKSADSRGGGGGGHNTTPNRAAHSEERSHARSTSADREDIRPVKPNHACWKVGSMTPSLVAFFLLGISSLATAAKFTQVYQWNELDFEWPTEESRAQALKNGTFKPGNIDPHFMAVYGSRIFLSLDNTFAGIPASLVSLPTSSASSAPPKLTPVPSWDIHGKEGDCDKIEKAKGIDVDSVGRLWLLDRGSFKCNIKLWTIDLSNNDQTKLIHHFPFHSLMHDLVVDETANGTFVYISRGGLLDEEHIVVFSLERNESWIVHTPGINVFCIALSALKDQEPRQLYLGEWSSNELHSINSVATLRDGTANTELIGKLTAHPYRILVDNHGTMLAAFFSVNYISSWNTSESFAEKRFHEVDVLNSGKSFTFALDQNGTLWMTVFDIVREPKYRLLKAAVGEKSFQATPELQVATVSGEVQSRKLMNSSVFFVFLLASAIL</sequence>
<evidence type="ECO:0000313" key="5">
    <source>
        <dbReference type="EMBL" id="CAB3387295.1"/>
    </source>
</evidence>
<feature type="region of interest" description="Disordered" evidence="4">
    <location>
        <begin position="9"/>
        <end position="50"/>
    </location>
</feature>
<dbReference type="Pfam" id="PF03022">
    <property type="entry name" value="MRJP"/>
    <property type="match status" value="1"/>
</dbReference>
<comment type="caution">
    <text evidence="5">The sequence shown here is derived from an EMBL/GenBank/DDBJ whole genome shotgun (WGS) entry which is preliminary data.</text>
</comment>